<protein>
    <submittedName>
        <fullName evidence="1">Uncharacterized protein</fullName>
    </submittedName>
</protein>
<accession>A0ABQ6MB69</accession>
<evidence type="ECO:0000313" key="1">
    <source>
        <dbReference type="EMBL" id="GMI22908.1"/>
    </source>
</evidence>
<reference evidence="1 2" key="1">
    <citation type="journal article" date="2023" name="Commun. Biol.">
        <title>Genome analysis of Parmales, the sister group of diatoms, reveals the evolutionary specialization of diatoms from phago-mixotrophs to photoautotrophs.</title>
        <authorList>
            <person name="Ban H."/>
            <person name="Sato S."/>
            <person name="Yoshikawa S."/>
            <person name="Yamada K."/>
            <person name="Nakamura Y."/>
            <person name="Ichinomiya M."/>
            <person name="Sato N."/>
            <person name="Blanc-Mathieu R."/>
            <person name="Endo H."/>
            <person name="Kuwata A."/>
            <person name="Ogata H."/>
        </authorList>
    </citation>
    <scope>NUCLEOTIDE SEQUENCE [LARGE SCALE GENOMIC DNA]</scope>
</reference>
<proteinExistence type="predicted"/>
<name>A0ABQ6MB69_9STRA</name>
<gene>
    <name evidence="1" type="ORF">TeGR_g12475</name>
</gene>
<comment type="caution">
    <text evidence="1">The sequence shown here is derived from an EMBL/GenBank/DDBJ whole genome shotgun (WGS) entry which is preliminary data.</text>
</comment>
<dbReference type="Proteomes" id="UP001165060">
    <property type="component" value="Unassembled WGS sequence"/>
</dbReference>
<sequence length="263" mass="28696">MPPPELTYERATGIIDTTLFYVNHGLSNKHLSSIKDIPFPEDASTASKLVGKWQKMMEAHFSTQVTVLTALGYPQSEQGLQIYNGQLQQLMSSAAPGEQEKLRVGSRDLWRTTLGHTFGMPRPNDPEANPGNKVMGVKEELGVVEARDVMYQVSQKMLDPAFLDVVTTECAGILPTDVHLKHTKLQELMLGHVYLGGAEGGGSGDLLDKFDEDGEKAYVILQALIAEHQSDPLISQYIGSSMMKILEKAGLDQATIAKQAGAQ</sequence>
<keyword evidence="2" id="KW-1185">Reference proteome</keyword>
<dbReference type="EMBL" id="BRYB01001310">
    <property type="protein sequence ID" value="GMI22908.1"/>
    <property type="molecule type" value="Genomic_DNA"/>
</dbReference>
<evidence type="ECO:0000313" key="2">
    <source>
        <dbReference type="Proteomes" id="UP001165060"/>
    </source>
</evidence>
<organism evidence="1 2">
    <name type="scientific">Tetraparma gracilis</name>
    <dbReference type="NCBI Taxonomy" id="2962635"/>
    <lineage>
        <taxon>Eukaryota</taxon>
        <taxon>Sar</taxon>
        <taxon>Stramenopiles</taxon>
        <taxon>Ochrophyta</taxon>
        <taxon>Bolidophyceae</taxon>
        <taxon>Parmales</taxon>
        <taxon>Triparmaceae</taxon>
        <taxon>Tetraparma</taxon>
    </lineage>
</organism>